<feature type="transmembrane region" description="Helical" evidence="2">
    <location>
        <begin position="934"/>
        <end position="958"/>
    </location>
</feature>
<feature type="transmembrane region" description="Helical" evidence="2">
    <location>
        <begin position="830"/>
        <end position="850"/>
    </location>
</feature>
<sequence length="1306" mass="155402">MSQNQDKKLPVRFDLNEPQHKQLVNNILFTFEEDQENYSLNQTNQNSVTVVQAQPQSQLYLQKVDIKIAYDQVQKQLSQPKTQNTPPSVLGKKNFVKTRVSSIKANSKFTNAYNSEKDFVLELKKRDSSNHSKDSLTDLSKSSDEESEESDEEIFENSEIMNLQRKQSQSTIDEVEEKEPQVDQDCQNYQKQVQAAVEQILRQIRNKQEQRTNKNKQHYSFELIDLSNLLFFYLFMIWSDDFENLKKLHEYCQTNITQEKIEKLFTYKLFNSFFETKINMKDKMKEIIELENCLDQVFKILVQSYFLLIKQNVFEASLHYQYLVEFNQLTSGLQYQQNQKFEFYISQELFIQVMLQQNENYVKIFRENTYYISFDINQENFEYIKQCQYQNQQNPHPVLNELVMIYFYTIEKLNPKLITVIVNQIEDNQVLWIIFIHFLKYHLNSFAEKVLNKITQKSEYEKEIINLCLINNNFYILFQFYQMTGNKIKGWIEDFENQQMMIKGLARCTGINFLSLLFFIRKIQLWSQKDLIHMMADTLHKRLDASHSDNNFLFTFINPIKTIVLIIEILITTIKKEFFHKHILEKTRKKYSSFAQKLITNALDEEQAFDIFLDWDLDGRKLLYIIYENSMDEFIASDKVQEVIDILWHGYSTTTTNFINFCSIGQNLTNPTLQIQAIMSQEQCIGYPFDTSYQSEDFFGRLSVWKNQIQFRNSINQFFIIIFMILFLAYFLESFSIFTEGFMPIKEDTNLIDATITKMQENMAKWILVNIFVGVNLPLNAVNNLNYLKKYEKNATFTPSQIFDIFFGILTIFYTLFIFTMHVLSYENSQLFMIYFLNILTVCCYIRFILCLTATRAFGIILQALGVIFIEVAKFFQPFLAIFILFTFVGFILFNPIENGQFQNFIESLYFLVEAMFGQFKFQDFQKQYPITGSVFMLVYMYSLNIILMNVLVAILAFNFEKTNRQARILHYQHIIYHIRQGNYIQKHGCLILIPILLQFLAIPYLIMKQIFNSNPQLIKKCDNFFIYLSYSPIFAVVIICTILFNLILLPFAYIQRLFTLSKLTFYKQVKFYTLLLWFLFGILLLLKRMFYDDMKELVAYMFCQQSQAERANQIQKKLRFDQNMKQIFQTICRIYMNGQIYCTISELFIQVKEDMLKQNKQQQQTTCVDEDQIIGVHLIKNKSISRQSLAFNSPNLERFQSQKRNSTPLHLYLLQKQNSKNSMQKIDSMNVKHTFQGISQIEEECEQLFEYFERFCFKDIARGDEKRDYVLNLKNVLKLHESYSIVNLNVVAHFQLYKTIKAQLE</sequence>
<evidence type="ECO:0000256" key="1">
    <source>
        <dbReference type="SAM" id="MobiDB-lite"/>
    </source>
</evidence>
<feature type="transmembrane region" description="Helical" evidence="2">
    <location>
        <begin position="1028"/>
        <end position="1052"/>
    </location>
</feature>
<feature type="transmembrane region" description="Helical" evidence="2">
    <location>
        <begin position="552"/>
        <end position="571"/>
    </location>
</feature>
<gene>
    <name evidence="3" type="ORF">TTHERM_001018451</name>
</gene>
<proteinExistence type="predicted"/>
<keyword evidence="4" id="KW-1185">Reference proteome</keyword>
<dbReference type="RefSeq" id="XP_012651613.1">
    <property type="nucleotide sequence ID" value="XM_012796159.1"/>
</dbReference>
<protein>
    <submittedName>
        <fullName evidence="3">Transmembrane protein, putative</fullName>
    </submittedName>
</protein>
<accession>W7XE05</accession>
<dbReference type="Proteomes" id="UP000009168">
    <property type="component" value="Unassembled WGS sequence"/>
</dbReference>
<feature type="compositionally biased region" description="Basic and acidic residues" evidence="1">
    <location>
        <begin position="126"/>
        <end position="144"/>
    </location>
</feature>
<keyword evidence="2" id="KW-1133">Transmembrane helix</keyword>
<organism evidence="3 4">
    <name type="scientific">Tetrahymena thermophila (strain SB210)</name>
    <dbReference type="NCBI Taxonomy" id="312017"/>
    <lineage>
        <taxon>Eukaryota</taxon>
        <taxon>Sar</taxon>
        <taxon>Alveolata</taxon>
        <taxon>Ciliophora</taxon>
        <taxon>Intramacronucleata</taxon>
        <taxon>Oligohymenophorea</taxon>
        <taxon>Hymenostomatida</taxon>
        <taxon>Tetrahymenina</taxon>
        <taxon>Tetrahymenidae</taxon>
        <taxon>Tetrahymena</taxon>
    </lineage>
</organism>
<reference evidence="4" key="1">
    <citation type="journal article" date="2006" name="PLoS Biol.">
        <title>Macronuclear genome sequence of the ciliate Tetrahymena thermophila, a model eukaryote.</title>
        <authorList>
            <person name="Eisen J.A."/>
            <person name="Coyne R.S."/>
            <person name="Wu M."/>
            <person name="Wu D."/>
            <person name="Thiagarajan M."/>
            <person name="Wortman J.R."/>
            <person name="Badger J.H."/>
            <person name="Ren Q."/>
            <person name="Amedeo P."/>
            <person name="Jones K.M."/>
            <person name="Tallon L.J."/>
            <person name="Delcher A.L."/>
            <person name="Salzberg S.L."/>
            <person name="Silva J.C."/>
            <person name="Haas B.J."/>
            <person name="Majoros W.H."/>
            <person name="Farzad M."/>
            <person name="Carlton J.M."/>
            <person name="Smith R.K. Jr."/>
            <person name="Garg J."/>
            <person name="Pearlman R.E."/>
            <person name="Karrer K.M."/>
            <person name="Sun L."/>
            <person name="Manning G."/>
            <person name="Elde N.C."/>
            <person name="Turkewitz A.P."/>
            <person name="Asai D.J."/>
            <person name="Wilkes D.E."/>
            <person name="Wang Y."/>
            <person name="Cai H."/>
            <person name="Collins K."/>
            <person name="Stewart B.A."/>
            <person name="Lee S.R."/>
            <person name="Wilamowska K."/>
            <person name="Weinberg Z."/>
            <person name="Ruzzo W.L."/>
            <person name="Wloga D."/>
            <person name="Gaertig J."/>
            <person name="Frankel J."/>
            <person name="Tsao C.-C."/>
            <person name="Gorovsky M.A."/>
            <person name="Keeling P.J."/>
            <person name="Waller R.F."/>
            <person name="Patron N.J."/>
            <person name="Cherry J.M."/>
            <person name="Stover N.A."/>
            <person name="Krieger C.J."/>
            <person name="del Toro C."/>
            <person name="Ryder H.F."/>
            <person name="Williamson S.C."/>
            <person name="Barbeau R.A."/>
            <person name="Hamilton E.P."/>
            <person name="Orias E."/>
        </authorList>
    </citation>
    <scope>NUCLEOTIDE SEQUENCE [LARGE SCALE GENOMIC DNA]</scope>
    <source>
        <strain evidence="4">SB210</strain>
    </source>
</reference>
<feature type="transmembrane region" description="Helical" evidence="2">
    <location>
        <begin position="763"/>
        <end position="782"/>
    </location>
</feature>
<evidence type="ECO:0000256" key="2">
    <source>
        <dbReference type="SAM" id="Phobius"/>
    </source>
</evidence>
<keyword evidence="2" id="KW-0472">Membrane</keyword>
<evidence type="ECO:0000313" key="4">
    <source>
        <dbReference type="Proteomes" id="UP000009168"/>
    </source>
</evidence>
<dbReference type="eggNOG" id="ENOG502R2HM">
    <property type="taxonomic scope" value="Eukaryota"/>
</dbReference>
<feature type="region of interest" description="Disordered" evidence="1">
    <location>
        <begin position="126"/>
        <end position="187"/>
    </location>
</feature>
<feature type="transmembrane region" description="Helical" evidence="2">
    <location>
        <begin position="1072"/>
        <end position="1092"/>
    </location>
</feature>
<feature type="compositionally biased region" description="Acidic residues" evidence="1">
    <location>
        <begin position="145"/>
        <end position="156"/>
    </location>
</feature>
<feature type="transmembrane region" description="Helical" evidence="2">
    <location>
        <begin position="879"/>
        <end position="897"/>
    </location>
</feature>
<evidence type="ECO:0000313" key="3">
    <source>
        <dbReference type="EMBL" id="EWS75857.1"/>
    </source>
</evidence>
<feature type="transmembrane region" description="Helical" evidence="2">
    <location>
        <begin position="990"/>
        <end position="1008"/>
    </location>
</feature>
<dbReference type="EMBL" id="GG662805">
    <property type="protein sequence ID" value="EWS75857.1"/>
    <property type="molecule type" value="Genomic_DNA"/>
</dbReference>
<feature type="transmembrane region" description="Helical" evidence="2">
    <location>
        <begin position="718"/>
        <end position="743"/>
    </location>
</feature>
<feature type="transmembrane region" description="Helical" evidence="2">
    <location>
        <begin position="802"/>
        <end position="824"/>
    </location>
</feature>
<dbReference type="OrthoDB" id="323958at2759"/>
<dbReference type="InParanoid" id="W7XE05"/>
<dbReference type="KEGG" id="tet:TTHERM_001018451"/>
<name>W7XE05_TETTS</name>
<dbReference type="GeneID" id="24441429"/>
<keyword evidence="2 3" id="KW-0812">Transmembrane</keyword>